<evidence type="ECO:0000256" key="1">
    <source>
        <dbReference type="ARBA" id="ARBA00022737"/>
    </source>
</evidence>
<evidence type="ECO:0000313" key="4">
    <source>
        <dbReference type="EMBL" id="CAG9276335.1"/>
    </source>
</evidence>
<sequence length="160" mass="17690">MDETEATTSDEQPFPPLYESGEDYDQAGDLKQEAADLKSSGDWEGALEKYTAAVLAAPPSALLYANRATALLALGRPHAAERDCEMALQENPDSAKALRVRGKARKELGQYEKALKDLSAAQAIDFDEGTVEDLKFLTEKHLETEKSQADKRNQEEDKMR</sequence>
<gene>
    <name evidence="4" type="ORF">PTTT1_LOCUS416</name>
</gene>
<dbReference type="Proteomes" id="UP000836788">
    <property type="component" value="Chromosome 1"/>
</dbReference>
<dbReference type="EMBL" id="OU594942">
    <property type="protein sequence ID" value="CAG9276335.1"/>
    <property type="molecule type" value="Genomic_DNA"/>
</dbReference>
<accession>A0A8J9SWS6</accession>
<feature type="region of interest" description="Disordered" evidence="3">
    <location>
        <begin position="1"/>
        <end position="38"/>
    </location>
</feature>
<evidence type="ECO:0000256" key="3">
    <source>
        <dbReference type="SAM" id="MobiDB-lite"/>
    </source>
</evidence>
<name>A0A8J9SWS6_PHATR</name>
<dbReference type="PANTHER" id="PTHR45883:SF2">
    <property type="entry name" value="HSC70-INTERACTING PROTEIN"/>
    <property type="match status" value="1"/>
</dbReference>
<dbReference type="SMART" id="SM00028">
    <property type="entry name" value="TPR"/>
    <property type="match status" value="3"/>
</dbReference>
<feature type="compositionally biased region" description="Polar residues" evidence="3">
    <location>
        <begin position="1"/>
        <end position="11"/>
    </location>
</feature>
<feature type="non-terminal residue" evidence="4">
    <location>
        <position position="160"/>
    </location>
</feature>
<proteinExistence type="predicted"/>
<organism evidence="4">
    <name type="scientific">Phaeodactylum tricornutum</name>
    <name type="common">Diatom</name>
    <dbReference type="NCBI Taxonomy" id="2850"/>
    <lineage>
        <taxon>Eukaryota</taxon>
        <taxon>Sar</taxon>
        <taxon>Stramenopiles</taxon>
        <taxon>Ochrophyta</taxon>
        <taxon>Bacillariophyta</taxon>
        <taxon>Bacillariophyceae</taxon>
        <taxon>Bacillariophycidae</taxon>
        <taxon>Naviculales</taxon>
        <taxon>Phaeodactylaceae</taxon>
        <taxon>Phaeodactylum</taxon>
    </lineage>
</organism>
<dbReference type="GO" id="GO:0030544">
    <property type="term" value="F:Hsp70 protein binding"/>
    <property type="evidence" value="ECO:0007669"/>
    <property type="project" value="TreeGrafter"/>
</dbReference>
<keyword evidence="2" id="KW-0802">TPR repeat</keyword>
<keyword evidence="1" id="KW-0677">Repeat</keyword>
<reference evidence="4" key="1">
    <citation type="submission" date="2022-02" db="EMBL/GenBank/DDBJ databases">
        <authorList>
            <person name="Giguere J D."/>
        </authorList>
    </citation>
    <scope>NUCLEOTIDE SEQUENCE</scope>
    <source>
        <strain evidence="4">CCAP 1055/1</strain>
    </source>
</reference>
<dbReference type="AlphaFoldDB" id="A0A8J9SWS6"/>
<dbReference type="Gene3D" id="1.25.40.10">
    <property type="entry name" value="Tetratricopeptide repeat domain"/>
    <property type="match status" value="1"/>
</dbReference>
<dbReference type="InterPro" id="IPR011990">
    <property type="entry name" value="TPR-like_helical_dom_sf"/>
</dbReference>
<dbReference type="PANTHER" id="PTHR45883">
    <property type="entry name" value="HSC70-INTERACTING PROTEIN"/>
    <property type="match status" value="1"/>
</dbReference>
<feature type="compositionally biased region" description="Basic and acidic residues" evidence="3">
    <location>
        <begin position="28"/>
        <end position="38"/>
    </location>
</feature>
<protein>
    <submittedName>
        <fullName evidence="4">Uncharacterized protein</fullName>
    </submittedName>
</protein>
<dbReference type="Pfam" id="PF13432">
    <property type="entry name" value="TPR_16"/>
    <property type="match status" value="1"/>
</dbReference>
<dbReference type="SUPFAM" id="SSF48452">
    <property type="entry name" value="TPR-like"/>
    <property type="match status" value="1"/>
</dbReference>
<dbReference type="InterPro" id="IPR019734">
    <property type="entry name" value="TPR_rpt"/>
</dbReference>
<feature type="region of interest" description="Disordered" evidence="3">
    <location>
        <begin position="139"/>
        <end position="160"/>
    </location>
</feature>
<evidence type="ECO:0000256" key="2">
    <source>
        <dbReference type="ARBA" id="ARBA00022803"/>
    </source>
</evidence>